<comment type="caution">
    <text evidence="1">The sequence shown here is derived from an EMBL/GenBank/DDBJ whole genome shotgun (WGS) entry which is preliminary data.</text>
</comment>
<name>A0A7W7KF82_9SPHN</name>
<proteinExistence type="predicted"/>
<gene>
    <name evidence="1" type="ORF">HNO88_004319</name>
</gene>
<evidence type="ECO:0000313" key="1">
    <source>
        <dbReference type="EMBL" id="MBB4860973.1"/>
    </source>
</evidence>
<keyword evidence="2" id="KW-1185">Reference proteome</keyword>
<dbReference type="AlphaFoldDB" id="A0A7W7KF82"/>
<evidence type="ECO:0000313" key="2">
    <source>
        <dbReference type="Proteomes" id="UP000555448"/>
    </source>
</evidence>
<dbReference type="EMBL" id="JACHLR010000040">
    <property type="protein sequence ID" value="MBB4860973.1"/>
    <property type="molecule type" value="Genomic_DNA"/>
</dbReference>
<dbReference type="RefSeq" id="WP_184250597.1">
    <property type="nucleotide sequence ID" value="NZ_JACHLR010000040.1"/>
</dbReference>
<dbReference type="Proteomes" id="UP000555448">
    <property type="component" value="Unassembled WGS sequence"/>
</dbReference>
<sequence length="75" mass="8175">MNSVERSIQPIALNRKNALYAGSDEGGDHWAVIATIIEISLSSIIPKDLLTRTLVVPANRPANRLVELVPWVTVA</sequence>
<protein>
    <recommendedName>
        <fullName evidence="3">Transposase</fullName>
    </recommendedName>
</protein>
<evidence type="ECO:0008006" key="3">
    <source>
        <dbReference type="Google" id="ProtNLM"/>
    </source>
</evidence>
<organism evidence="1 2">
    <name type="scientific">Novosphingobium chloroacetimidivorans</name>
    <dbReference type="NCBI Taxonomy" id="1428314"/>
    <lineage>
        <taxon>Bacteria</taxon>
        <taxon>Pseudomonadati</taxon>
        <taxon>Pseudomonadota</taxon>
        <taxon>Alphaproteobacteria</taxon>
        <taxon>Sphingomonadales</taxon>
        <taxon>Sphingomonadaceae</taxon>
        <taxon>Novosphingobium</taxon>
    </lineage>
</organism>
<reference evidence="1 2" key="1">
    <citation type="submission" date="2020-08" db="EMBL/GenBank/DDBJ databases">
        <title>Functional genomics of gut bacteria from endangered species of beetles.</title>
        <authorList>
            <person name="Carlos-Shanley C."/>
        </authorList>
    </citation>
    <scope>NUCLEOTIDE SEQUENCE [LARGE SCALE GENOMIC DNA]</scope>
    <source>
        <strain evidence="1 2">S00245</strain>
    </source>
</reference>
<accession>A0A7W7KF82</accession>